<name>A0A5C5ZS22_9BACT</name>
<feature type="region of interest" description="Disordered" evidence="1">
    <location>
        <begin position="1"/>
        <end position="20"/>
    </location>
</feature>
<organism evidence="3 4">
    <name type="scientific">Pseudobythopirellula maris</name>
    <dbReference type="NCBI Taxonomy" id="2527991"/>
    <lineage>
        <taxon>Bacteria</taxon>
        <taxon>Pseudomonadati</taxon>
        <taxon>Planctomycetota</taxon>
        <taxon>Planctomycetia</taxon>
        <taxon>Pirellulales</taxon>
        <taxon>Lacipirellulaceae</taxon>
        <taxon>Pseudobythopirellula</taxon>
    </lineage>
</organism>
<proteinExistence type="predicted"/>
<dbReference type="RefSeq" id="WP_146395873.1">
    <property type="nucleotide sequence ID" value="NZ_SJPQ01000001.1"/>
</dbReference>
<dbReference type="SUPFAM" id="SSF81606">
    <property type="entry name" value="PP2C-like"/>
    <property type="match status" value="1"/>
</dbReference>
<reference evidence="3 4" key="1">
    <citation type="submission" date="2019-02" db="EMBL/GenBank/DDBJ databases">
        <title>Deep-cultivation of Planctomycetes and their phenomic and genomic characterization uncovers novel biology.</title>
        <authorList>
            <person name="Wiegand S."/>
            <person name="Jogler M."/>
            <person name="Boedeker C."/>
            <person name="Pinto D."/>
            <person name="Vollmers J."/>
            <person name="Rivas-Marin E."/>
            <person name="Kohn T."/>
            <person name="Peeters S.H."/>
            <person name="Heuer A."/>
            <person name="Rast P."/>
            <person name="Oberbeckmann S."/>
            <person name="Bunk B."/>
            <person name="Jeske O."/>
            <person name="Meyerdierks A."/>
            <person name="Storesund J.E."/>
            <person name="Kallscheuer N."/>
            <person name="Luecker S."/>
            <person name="Lage O.M."/>
            <person name="Pohl T."/>
            <person name="Merkel B.J."/>
            <person name="Hornburger P."/>
            <person name="Mueller R.-W."/>
            <person name="Bruemmer F."/>
            <person name="Labrenz M."/>
            <person name="Spormann A.M."/>
            <person name="Op Den Camp H."/>
            <person name="Overmann J."/>
            <person name="Amann R."/>
            <person name="Jetten M.S.M."/>
            <person name="Mascher T."/>
            <person name="Medema M.H."/>
            <person name="Devos D.P."/>
            <person name="Kaster A.-K."/>
            <person name="Ovreas L."/>
            <person name="Rohde M."/>
            <person name="Galperin M.Y."/>
            <person name="Jogler C."/>
        </authorList>
    </citation>
    <scope>NUCLEOTIDE SEQUENCE [LARGE SCALE GENOMIC DNA]</scope>
    <source>
        <strain evidence="3 4">Mal64</strain>
    </source>
</reference>
<evidence type="ECO:0000259" key="2">
    <source>
        <dbReference type="Pfam" id="PF13672"/>
    </source>
</evidence>
<feature type="compositionally biased region" description="Polar residues" evidence="1">
    <location>
        <begin position="1"/>
        <end position="15"/>
    </location>
</feature>
<comment type="caution">
    <text evidence="3">The sequence shown here is derived from an EMBL/GenBank/DDBJ whole genome shotgun (WGS) entry which is preliminary data.</text>
</comment>
<dbReference type="AlphaFoldDB" id="A0A5C5ZS22"/>
<dbReference type="Pfam" id="PF13672">
    <property type="entry name" value="PP2C_2"/>
    <property type="match status" value="1"/>
</dbReference>
<gene>
    <name evidence="3" type="ORF">Mal64_02290</name>
</gene>
<evidence type="ECO:0000313" key="4">
    <source>
        <dbReference type="Proteomes" id="UP000315440"/>
    </source>
</evidence>
<dbReference type="OrthoDB" id="9805674at2"/>
<protein>
    <recommendedName>
        <fullName evidence="2">PPM-type phosphatase domain-containing protein</fullName>
    </recommendedName>
</protein>
<keyword evidence="4" id="KW-1185">Reference proteome</keyword>
<dbReference type="Proteomes" id="UP000315440">
    <property type="component" value="Unassembled WGS sequence"/>
</dbReference>
<evidence type="ECO:0000256" key="1">
    <source>
        <dbReference type="SAM" id="MobiDB-lite"/>
    </source>
</evidence>
<dbReference type="InterPro" id="IPR001932">
    <property type="entry name" value="PPM-type_phosphatase-like_dom"/>
</dbReference>
<dbReference type="Gene3D" id="3.60.40.10">
    <property type="entry name" value="PPM-type phosphatase domain"/>
    <property type="match status" value="1"/>
</dbReference>
<sequence length="251" mass="27032">MWQSIGQSVQGQSHAAKNEPCQDSKAVRVLGDGATLVACVADGAGSAKHSDLGSSIACDTVAEKSEELFEADPALNSLDRQMVLDWCELIRARLFEEADRRECASRELATTLCAALLSADRAVFFQIGDGAIVLSSGGVQGVVFWPQSGEYANSTNFLTADDYADHLEFISIERPFTEVALLTDGIERIALSFEGQTPHAPFFQPLFNAIRSTAEPLALETELSKFLDSESVRVRSDDDKTLVLAAQVVAG</sequence>
<accession>A0A5C5ZS22</accession>
<feature type="domain" description="PPM-type phosphatase" evidence="2">
    <location>
        <begin position="11"/>
        <end position="228"/>
    </location>
</feature>
<dbReference type="InterPro" id="IPR036457">
    <property type="entry name" value="PPM-type-like_dom_sf"/>
</dbReference>
<evidence type="ECO:0000313" key="3">
    <source>
        <dbReference type="EMBL" id="TWT89848.1"/>
    </source>
</evidence>
<dbReference type="EMBL" id="SJPQ01000001">
    <property type="protein sequence ID" value="TWT89848.1"/>
    <property type="molecule type" value="Genomic_DNA"/>
</dbReference>